<dbReference type="Gene3D" id="3.40.50.2300">
    <property type="match status" value="1"/>
</dbReference>
<dbReference type="Gene3D" id="1.10.10.60">
    <property type="entry name" value="Homeodomain-like"/>
    <property type="match status" value="2"/>
</dbReference>
<dbReference type="Pfam" id="PF12833">
    <property type="entry name" value="HTH_18"/>
    <property type="match status" value="1"/>
</dbReference>
<dbReference type="InterPro" id="IPR020449">
    <property type="entry name" value="Tscrpt_reg_AraC-type_HTH"/>
</dbReference>
<keyword evidence="9" id="KW-1185">Reference proteome</keyword>
<feature type="domain" description="HTH araC/xylS-type" evidence="6">
    <location>
        <begin position="431"/>
        <end position="529"/>
    </location>
</feature>
<protein>
    <submittedName>
        <fullName evidence="8">AraC family two component transcriptional regulator</fullName>
    </submittedName>
</protein>
<accession>A0A4R1RIL4</accession>
<dbReference type="SUPFAM" id="SSF52172">
    <property type="entry name" value="CheY-like"/>
    <property type="match status" value="1"/>
</dbReference>
<dbReference type="InterPro" id="IPR001789">
    <property type="entry name" value="Sig_transdc_resp-reg_receiver"/>
</dbReference>
<evidence type="ECO:0000313" key="9">
    <source>
        <dbReference type="Proteomes" id="UP000295008"/>
    </source>
</evidence>
<dbReference type="PROSITE" id="PS01124">
    <property type="entry name" value="HTH_ARAC_FAMILY_2"/>
    <property type="match status" value="1"/>
</dbReference>
<evidence type="ECO:0000256" key="5">
    <source>
        <dbReference type="SAM" id="Coils"/>
    </source>
</evidence>
<dbReference type="PROSITE" id="PS50110">
    <property type="entry name" value="RESPONSE_REGULATORY"/>
    <property type="match status" value="1"/>
</dbReference>
<dbReference type="InterPro" id="IPR018062">
    <property type="entry name" value="HTH_AraC-typ_CS"/>
</dbReference>
<dbReference type="SMART" id="SM00448">
    <property type="entry name" value="REC"/>
    <property type="match status" value="1"/>
</dbReference>
<dbReference type="AlphaFoldDB" id="A0A4R1RIL4"/>
<evidence type="ECO:0000313" key="8">
    <source>
        <dbReference type="EMBL" id="TCL65941.1"/>
    </source>
</evidence>
<dbReference type="SUPFAM" id="SSF46689">
    <property type="entry name" value="Homeodomain-like"/>
    <property type="match status" value="2"/>
</dbReference>
<dbReference type="InterPro" id="IPR011006">
    <property type="entry name" value="CheY-like_superfamily"/>
</dbReference>
<keyword evidence="5" id="KW-0175">Coiled coil</keyword>
<keyword evidence="3" id="KW-0804">Transcription</keyword>
<evidence type="ECO:0000256" key="4">
    <source>
        <dbReference type="PROSITE-ProRule" id="PRU00169"/>
    </source>
</evidence>
<dbReference type="PANTHER" id="PTHR43280:SF2">
    <property type="entry name" value="HTH-TYPE TRANSCRIPTIONAL REGULATOR EXSA"/>
    <property type="match status" value="1"/>
</dbReference>
<dbReference type="OrthoDB" id="324626at2"/>
<keyword evidence="2" id="KW-0238">DNA-binding</keyword>
<feature type="domain" description="Response regulatory" evidence="7">
    <location>
        <begin position="3"/>
        <end position="120"/>
    </location>
</feature>
<dbReference type="GO" id="GO:0043565">
    <property type="term" value="F:sequence-specific DNA binding"/>
    <property type="evidence" value="ECO:0007669"/>
    <property type="project" value="InterPro"/>
</dbReference>
<dbReference type="CDD" id="cd17536">
    <property type="entry name" value="REC_YesN-like"/>
    <property type="match status" value="1"/>
</dbReference>
<dbReference type="InterPro" id="IPR041522">
    <property type="entry name" value="CdaR_GGDEF"/>
</dbReference>
<comment type="caution">
    <text evidence="8">The sequence shown here is derived from an EMBL/GenBank/DDBJ whole genome shotgun (WGS) entry which is preliminary data.</text>
</comment>
<dbReference type="PROSITE" id="PS00041">
    <property type="entry name" value="HTH_ARAC_FAMILY_1"/>
    <property type="match status" value="1"/>
</dbReference>
<feature type="coiled-coil region" evidence="5">
    <location>
        <begin position="123"/>
        <end position="150"/>
    </location>
</feature>
<dbReference type="GO" id="GO:0000160">
    <property type="term" value="P:phosphorelay signal transduction system"/>
    <property type="evidence" value="ECO:0007669"/>
    <property type="project" value="InterPro"/>
</dbReference>
<dbReference type="Pfam" id="PF17853">
    <property type="entry name" value="GGDEF_2"/>
    <property type="match status" value="1"/>
</dbReference>
<dbReference type="EMBL" id="SLUN01000016">
    <property type="protein sequence ID" value="TCL65941.1"/>
    <property type="molecule type" value="Genomic_DNA"/>
</dbReference>
<organism evidence="8 9">
    <name type="scientific">Hydrogenispora ethanolica</name>
    <dbReference type="NCBI Taxonomy" id="1082276"/>
    <lineage>
        <taxon>Bacteria</taxon>
        <taxon>Bacillati</taxon>
        <taxon>Bacillota</taxon>
        <taxon>Hydrogenispora</taxon>
    </lineage>
</organism>
<dbReference type="SMART" id="SM00342">
    <property type="entry name" value="HTH_ARAC"/>
    <property type="match status" value="1"/>
</dbReference>
<name>A0A4R1RIL4_HYDET</name>
<proteinExistence type="predicted"/>
<evidence type="ECO:0000259" key="7">
    <source>
        <dbReference type="PROSITE" id="PS50110"/>
    </source>
</evidence>
<dbReference type="InterPro" id="IPR009057">
    <property type="entry name" value="Homeodomain-like_sf"/>
</dbReference>
<dbReference type="Proteomes" id="UP000295008">
    <property type="component" value="Unassembled WGS sequence"/>
</dbReference>
<keyword evidence="1" id="KW-0805">Transcription regulation</keyword>
<dbReference type="PRINTS" id="PR00032">
    <property type="entry name" value="HTHARAC"/>
</dbReference>
<evidence type="ECO:0000256" key="1">
    <source>
        <dbReference type="ARBA" id="ARBA00023015"/>
    </source>
</evidence>
<feature type="modified residue" description="4-aspartylphosphate" evidence="4">
    <location>
        <position position="55"/>
    </location>
</feature>
<evidence type="ECO:0000259" key="6">
    <source>
        <dbReference type="PROSITE" id="PS01124"/>
    </source>
</evidence>
<keyword evidence="4" id="KW-0597">Phosphoprotein</keyword>
<evidence type="ECO:0000256" key="2">
    <source>
        <dbReference type="ARBA" id="ARBA00023125"/>
    </source>
</evidence>
<reference evidence="8 9" key="1">
    <citation type="submission" date="2019-03" db="EMBL/GenBank/DDBJ databases">
        <title>Genomic Encyclopedia of Type Strains, Phase IV (KMG-IV): sequencing the most valuable type-strain genomes for metagenomic binning, comparative biology and taxonomic classification.</title>
        <authorList>
            <person name="Goeker M."/>
        </authorList>
    </citation>
    <scope>NUCLEOTIDE SEQUENCE [LARGE SCALE GENOMIC DNA]</scope>
    <source>
        <strain evidence="8 9">LX-B</strain>
    </source>
</reference>
<gene>
    <name evidence="8" type="ORF">EDC14_101671</name>
</gene>
<dbReference type="Pfam" id="PF00072">
    <property type="entry name" value="Response_reg"/>
    <property type="match status" value="1"/>
</dbReference>
<dbReference type="RefSeq" id="WP_132014901.1">
    <property type="nucleotide sequence ID" value="NZ_SLUN01000016.1"/>
</dbReference>
<dbReference type="PANTHER" id="PTHR43280">
    <property type="entry name" value="ARAC-FAMILY TRANSCRIPTIONAL REGULATOR"/>
    <property type="match status" value="1"/>
</dbReference>
<sequence length="533" mass="59863">MYKLLIADDEPLEREAIRFIVREHFGAVFEMREAANGREAVKQAFEFRPDVIFFDIKMPGLNGLEAAARIRTELPECRLIVISAYHHFHYAKDAVSLRADEYITKPAPADEIVAVLRKVTGIIDDHRTRQRQEEEMAERLRQVTQFLKEELLLLIVRGEAEEELIREYFSLVNLQSHSFVFAVLALDDGRAPGGGAGIEWTLRRKTALERVKLILADRGYDCLTGLVGQEIDLLLLLDPGLDEYGARLAGVELLSAIKETLELELELTVNVGIGNLCSDSAGIYASFLQAKFALRYEPAPGALNSYGDIHKGEAGQAYPFNKERSLCEQLIQGDSEAALRLLEEILEWFSLDGAGLDALKERSYQLLLALLREAGLNANLNEFGADPVALRRDLFLQESGREVKAFAKQFLMAKIGEINRLKISRANALLARAVAYLEEHFSKEISLEEVAEAIRISPFYLSKLFKKELGATFLDYLTALRIQQAKLILADPLSSVKDACFQVGYRDPNYFARVFKKSCGMTPTEYKANPLGH</sequence>
<dbReference type="InterPro" id="IPR018060">
    <property type="entry name" value="HTH_AraC"/>
</dbReference>
<evidence type="ECO:0000256" key="3">
    <source>
        <dbReference type="ARBA" id="ARBA00023163"/>
    </source>
</evidence>
<dbReference type="GO" id="GO:0003700">
    <property type="term" value="F:DNA-binding transcription factor activity"/>
    <property type="evidence" value="ECO:0007669"/>
    <property type="project" value="InterPro"/>
</dbReference>